<dbReference type="Proteomes" id="UP001566476">
    <property type="component" value="Unassembled WGS sequence"/>
</dbReference>
<feature type="region of interest" description="Disordered" evidence="1">
    <location>
        <begin position="1"/>
        <end position="22"/>
    </location>
</feature>
<dbReference type="RefSeq" id="WP_370719277.1">
    <property type="nucleotide sequence ID" value="NZ_JBGGTQ010000005.1"/>
</dbReference>
<comment type="caution">
    <text evidence="2">The sequence shown here is derived from an EMBL/GenBank/DDBJ whole genome shotgun (WGS) entry which is preliminary data.</text>
</comment>
<keyword evidence="3" id="KW-1185">Reference proteome</keyword>
<proteinExistence type="predicted"/>
<dbReference type="EMBL" id="JBGGTQ010000005">
    <property type="protein sequence ID" value="MEZ0493067.1"/>
    <property type="molecule type" value="Genomic_DNA"/>
</dbReference>
<protein>
    <recommendedName>
        <fullName evidence="4">Acetone carboxylase</fullName>
    </recommendedName>
</protein>
<sequence length="89" mass="10214">MEPRVEPRGTTHHSWAAASPHEPPSDLVCSARGCTHHADFGLLWNNPTLHTPERRKTWLACQEHREHLSRFLGTRGFLREVVEVAQLRT</sequence>
<evidence type="ECO:0008006" key="4">
    <source>
        <dbReference type="Google" id="ProtNLM"/>
    </source>
</evidence>
<accession>A0ABV4I315</accession>
<reference evidence="2 3" key="1">
    <citation type="submission" date="2024-07" db="EMBL/GenBank/DDBJ databases">
        <authorList>
            <person name="Thanompreechachai J."/>
            <person name="Duangmal K."/>
        </authorList>
    </citation>
    <scope>NUCLEOTIDE SEQUENCE [LARGE SCALE GENOMIC DNA]</scope>
    <source>
        <strain evidence="2 3">TBRC 1896</strain>
    </source>
</reference>
<evidence type="ECO:0000313" key="2">
    <source>
        <dbReference type="EMBL" id="MEZ0493067.1"/>
    </source>
</evidence>
<gene>
    <name evidence="2" type="ORF">AB2L28_12570</name>
</gene>
<organism evidence="2 3">
    <name type="scientific">Kineococcus mangrovi</name>
    <dbReference type="NCBI Taxonomy" id="1660183"/>
    <lineage>
        <taxon>Bacteria</taxon>
        <taxon>Bacillati</taxon>
        <taxon>Actinomycetota</taxon>
        <taxon>Actinomycetes</taxon>
        <taxon>Kineosporiales</taxon>
        <taxon>Kineosporiaceae</taxon>
        <taxon>Kineococcus</taxon>
    </lineage>
</organism>
<evidence type="ECO:0000256" key="1">
    <source>
        <dbReference type="SAM" id="MobiDB-lite"/>
    </source>
</evidence>
<evidence type="ECO:0000313" key="3">
    <source>
        <dbReference type="Proteomes" id="UP001566476"/>
    </source>
</evidence>
<name>A0ABV4I315_9ACTN</name>